<evidence type="ECO:0000256" key="3">
    <source>
        <dbReference type="ARBA" id="ARBA00022989"/>
    </source>
</evidence>
<dbReference type="Proteomes" id="UP000238362">
    <property type="component" value="Unassembled WGS sequence"/>
</dbReference>
<keyword evidence="3 6" id="KW-1133">Transmembrane helix</keyword>
<dbReference type="PANTHER" id="PTHR36974">
    <property type="entry name" value="MEMBRANE PROTEIN-RELATED"/>
    <property type="match status" value="1"/>
</dbReference>
<comment type="subcellular location">
    <subcellularLocation>
        <location evidence="1">Membrane</location>
        <topology evidence="1">Multi-pass membrane protein</topology>
    </subcellularLocation>
</comment>
<dbReference type="EMBL" id="PVNH01000008">
    <property type="protein sequence ID" value="PRX45879.1"/>
    <property type="molecule type" value="Genomic_DNA"/>
</dbReference>
<keyword evidence="8" id="KW-1185">Reference proteome</keyword>
<protein>
    <submittedName>
        <fullName evidence="7">Putative membrane protein</fullName>
    </submittedName>
</protein>
<evidence type="ECO:0000256" key="2">
    <source>
        <dbReference type="ARBA" id="ARBA00022692"/>
    </source>
</evidence>
<accession>A0A2T0LQU5</accession>
<dbReference type="GO" id="GO:0016020">
    <property type="term" value="C:membrane"/>
    <property type="evidence" value="ECO:0007669"/>
    <property type="project" value="UniProtKB-SubCell"/>
</dbReference>
<evidence type="ECO:0000256" key="6">
    <source>
        <dbReference type="SAM" id="Phobius"/>
    </source>
</evidence>
<dbReference type="AlphaFoldDB" id="A0A2T0LQU5"/>
<gene>
    <name evidence="7" type="ORF">B0I33_10825</name>
</gene>
<comment type="caution">
    <text evidence="7">The sequence shown here is derived from an EMBL/GenBank/DDBJ whole genome shotgun (WGS) entry which is preliminary data.</text>
</comment>
<keyword evidence="2 6" id="KW-0812">Transmembrane</keyword>
<dbReference type="RefSeq" id="WP_106180227.1">
    <property type="nucleotide sequence ID" value="NZ_PVNH01000008.1"/>
</dbReference>
<evidence type="ECO:0000256" key="1">
    <source>
        <dbReference type="ARBA" id="ARBA00004141"/>
    </source>
</evidence>
<dbReference type="InterPro" id="IPR032808">
    <property type="entry name" value="DoxX"/>
</dbReference>
<feature type="transmembrane region" description="Helical" evidence="6">
    <location>
        <begin position="90"/>
        <end position="110"/>
    </location>
</feature>
<dbReference type="PANTHER" id="PTHR36974:SF1">
    <property type="entry name" value="DOXX FAMILY MEMBRANE PROTEIN"/>
    <property type="match status" value="1"/>
</dbReference>
<reference evidence="7 8" key="1">
    <citation type="submission" date="2018-03" db="EMBL/GenBank/DDBJ databases">
        <title>Genomic Encyclopedia of Type Strains, Phase III (KMG-III): the genomes of soil and plant-associated and newly described type strains.</title>
        <authorList>
            <person name="Whitman W."/>
        </authorList>
    </citation>
    <scope>NUCLEOTIDE SEQUENCE [LARGE SCALE GENOMIC DNA]</scope>
    <source>
        <strain evidence="7 8">CGMCC 4.7125</strain>
    </source>
</reference>
<evidence type="ECO:0000256" key="4">
    <source>
        <dbReference type="ARBA" id="ARBA00023136"/>
    </source>
</evidence>
<feature type="transmembrane region" description="Helical" evidence="6">
    <location>
        <begin position="130"/>
        <end position="148"/>
    </location>
</feature>
<evidence type="ECO:0000256" key="5">
    <source>
        <dbReference type="SAM" id="MobiDB-lite"/>
    </source>
</evidence>
<proteinExistence type="predicted"/>
<name>A0A2T0LQU5_9PSEU</name>
<dbReference type="OrthoDB" id="129693at2"/>
<evidence type="ECO:0000313" key="8">
    <source>
        <dbReference type="Proteomes" id="UP000238362"/>
    </source>
</evidence>
<dbReference type="Pfam" id="PF07681">
    <property type="entry name" value="DoxX"/>
    <property type="match status" value="1"/>
</dbReference>
<keyword evidence="4 6" id="KW-0472">Membrane</keyword>
<evidence type="ECO:0000313" key="7">
    <source>
        <dbReference type="EMBL" id="PRX45879.1"/>
    </source>
</evidence>
<sequence>MAPLLTLAGTALLVGLAGLLGVTPLRGWLPALRGGLAAMFTVTGVTHFVVLRDDLIAMVPPALPRPDLLVTLTGVLELCGAAGLLYRRTVPWAAGGLTALLLAMLPANVHAALEGLTLGGEPVTPLVPRVLLQVVFGTATTAVLWLSVRERSRRGADPEGGPEPAWPNTGTTTAP</sequence>
<feature type="transmembrane region" description="Helical" evidence="6">
    <location>
        <begin position="31"/>
        <end position="51"/>
    </location>
</feature>
<feature type="region of interest" description="Disordered" evidence="5">
    <location>
        <begin position="153"/>
        <end position="175"/>
    </location>
</feature>
<organism evidence="7 8">
    <name type="scientific">Prauserella shujinwangii</name>
    <dbReference type="NCBI Taxonomy" id="1453103"/>
    <lineage>
        <taxon>Bacteria</taxon>
        <taxon>Bacillati</taxon>
        <taxon>Actinomycetota</taxon>
        <taxon>Actinomycetes</taxon>
        <taxon>Pseudonocardiales</taxon>
        <taxon>Pseudonocardiaceae</taxon>
        <taxon>Prauserella</taxon>
    </lineage>
</organism>